<dbReference type="Proteomes" id="UP001239111">
    <property type="component" value="Chromosome 1"/>
</dbReference>
<organism evidence="1 2">
    <name type="scientific">Eretmocerus hayati</name>
    <dbReference type="NCBI Taxonomy" id="131215"/>
    <lineage>
        <taxon>Eukaryota</taxon>
        <taxon>Metazoa</taxon>
        <taxon>Ecdysozoa</taxon>
        <taxon>Arthropoda</taxon>
        <taxon>Hexapoda</taxon>
        <taxon>Insecta</taxon>
        <taxon>Pterygota</taxon>
        <taxon>Neoptera</taxon>
        <taxon>Endopterygota</taxon>
        <taxon>Hymenoptera</taxon>
        <taxon>Apocrita</taxon>
        <taxon>Proctotrupomorpha</taxon>
        <taxon>Chalcidoidea</taxon>
        <taxon>Aphelinidae</taxon>
        <taxon>Aphelininae</taxon>
        <taxon>Eretmocerus</taxon>
    </lineage>
</organism>
<reference evidence="1" key="1">
    <citation type="submission" date="2023-04" db="EMBL/GenBank/DDBJ databases">
        <title>A chromosome-level genome assembly of the parasitoid wasp Eretmocerus hayati.</title>
        <authorList>
            <person name="Zhong Y."/>
            <person name="Liu S."/>
            <person name="Liu Y."/>
        </authorList>
    </citation>
    <scope>NUCLEOTIDE SEQUENCE</scope>
    <source>
        <strain evidence="1">ZJU_SS_LIU_2023</strain>
    </source>
</reference>
<protein>
    <submittedName>
        <fullName evidence="1">Uncharacterized protein</fullName>
    </submittedName>
</protein>
<comment type="caution">
    <text evidence="1">The sequence shown here is derived from an EMBL/GenBank/DDBJ whole genome shotgun (WGS) entry which is preliminary data.</text>
</comment>
<evidence type="ECO:0000313" key="1">
    <source>
        <dbReference type="EMBL" id="KAJ8683382.1"/>
    </source>
</evidence>
<keyword evidence="2" id="KW-1185">Reference proteome</keyword>
<evidence type="ECO:0000313" key="2">
    <source>
        <dbReference type="Proteomes" id="UP001239111"/>
    </source>
</evidence>
<sequence>MRAEADWVPKSKVPGAFETPGVEFVCLMVVDCSLQAAVVLADQQASSGQLHVRIQGGLYYRSLYSIPSKTVGDALRNSGGYDSIRLSRRCIVACCLVVAWVEVGSLLGSNIPWDQLSTQKSEWYDSVTKVFSFWKEIKIRDSESIETTWQEEIELQAQKIGLERGEKIVATSVGDFGDIIHGSKLVRSSLWKK</sequence>
<name>A0ACC2PLX7_9HYME</name>
<dbReference type="EMBL" id="CM056741">
    <property type="protein sequence ID" value="KAJ8683382.1"/>
    <property type="molecule type" value="Genomic_DNA"/>
</dbReference>
<proteinExistence type="predicted"/>
<accession>A0ACC2PLX7</accession>
<gene>
    <name evidence="1" type="ORF">QAD02_019174</name>
</gene>